<keyword evidence="1" id="KW-0677">Repeat</keyword>
<comment type="caution">
    <text evidence="6">The sequence shown here is derived from an EMBL/GenBank/DDBJ whole genome shotgun (WGS) entry which is preliminary data.</text>
</comment>
<keyword evidence="4" id="KW-1133">Transmembrane helix</keyword>
<feature type="region of interest" description="Disordered" evidence="3">
    <location>
        <begin position="223"/>
        <end position="267"/>
    </location>
</feature>
<reference evidence="6" key="1">
    <citation type="submission" date="2021-02" db="EMBL/GenBank/DDBJ databases">
        <authorList>
            <person name="Dougan E. K."/>
            <person name="Rhodes N."/>
            <person name="Thang M."/>
            <person name="Chan C."/>
        </authorList>
    </citation>
    <scope>NUCLEOTIDE SEQUENCE</scope>
</reference>
<dbReference type="EMBL" id="CAJNNW010025242">
    <property type="protein sequence ID" value="CAE8676415.1"/>
    <property type="molecule type" value="Genomic_DNA"/>
</dbReference>
<evidence type="ECO:0000313" key="6">
    <source>
        <dbReference type="EMBL" id="CAE8676415.1"/>
    </source>
</evidence>
<evidence type="ECO:0000313" key="7">
    <source>
        <dbReference type="Proteomes" id="UP000626109"/>
    </source>
</evidence>
<dbReference type="CDD" id="cd01100">
    <property type="entry name" value="APPLE_Factor_XI_like"/>
    <property type="match status" value="1"/>
</dbReference>
<keyword evidence="2" id="KW-1015">Disulfide bond</keyword>
<dbReference type="Pfam" id="PF00024">
    <property type="entry name" value="PAN_1"/>
    <property type="match status" value="1"/>
</dbReference>
<dbReference type="AlphaFoldDB" id="A0A813JG79"/>
<dbReference type="GO" id="GO:0006508">
    <property type="term" value="P:proteolysis"/>
    <property type="evidence" value="ECO:0007669"/>
    <property type="project" value="InterPro"/>
</dbReference>
<feature type="domain" description="Apple" evidence="5">
    <location>
        <begin position="475"/>
        <end position="543"/>
    </location>
</feature>
<evidence type="ECO:0000259" key="5">
    <source>
        <dbReference type="PROSITE" id="PS50948"/>
    </source>
</evidence>
<dbReference type="InterPro" id="IPR003609">
    <property type="entry name" value="Pan_app"/>
</dbReference>
<dbReference type="InterPro" id="IPR000177">
    <property type="entry name" value="Apple"/>
</dbReference>
<keyword evidence="4" id="KW-0472">Membrane</keyword>
<organism evidence="6 7">
    <name type="scientific">Polarella glacialis</name>
    <name type="common">Dinoflagellate</name>
    <dbReference type="NCBI Taxonomy" id="89957"/>
    <lineage>
        <taxon>Eukaryota</taxon>
        <taxon>Sar</taxon>
        <taxon>Alveolata</taxon>
        <taxon>Dinophyceae</taxon>
        <taxon>Suessiales</taxon>
        <taxon>Suessiaceae</taxon>
        <taxon>Polarella</taxon>
    </lineage>
</organism>
<accession>A0A813JG79</accession>
<dbReference type="GO" id="GO:0005576">
    <property type="term" value="C:extracellular region"/>
    <property type="evidence" value="ECO:0007669"/>
    <property type="project" value="InterPro"/>
</dbReference>
<evidence type="ECO:0000256" key="2">
    <source>
        <dbReference type="ARBA" id="ARBA00023157"/>
    </source>
</evidence>
<protein>
    <recommendedName>
        <fullName evidence="5">Apple domain-containing protein</fullName>
    </recommendedName>
</protein>
<keyword evidence="4" id="KW-0812">Transmembrane</keyword>
<evidence type="ECO:0000256" key="3">
    <source>
        <dbReference type="SAM" id="MobiDB-lite"/>
    </source>
</evidence>
<evidence type="ECO:0000256" key="1">
    <source>
        <dbReference type="ARBA" id="ARBA00022737"/>
    </source>
</evidence>
<evidence type="ECO:0000256" key="4">
    <source>
        <dbReference type="SAM" id="Phobius"/>
    </source>
</evidence>
<dbReference type="PROSITE" id="PS50948">
    <property type="entry name" value="PAN"/>
    <property type="match status" value="1"/>
</dbReference>
<proteinExistence type="predicted"/>
<sequence>MIRGGADEHLANISYTYSGFSKCTPPWVPAGCGDFARFEVRKLIFNWSSWVESKYKTSDEAWADMCDTAMKGVQPLSPGPVPFYMFGEVWSRWPLANLVHPGWREAFRFIDSLGGTPPNGYVEPGEFKVAYGLASTFLSTFTWCESLREKYSTAPSAWTALAGPDKFHWDFAKWTKVWGSFIPEDGFAKASADQAFVYADANGDEEVSEKEFHSIYFSCAPDSQRPGAAPGGASSRAEVDELLPGSPGSEYATKVPSEPVEPADPESAMAPKCLYDGVEYDRPTIGGEQFQEGNVTGCQARCRRTPGCGHFSFWRSAGSCKLFRADAQWRRADGSISGASRCIVSVQLIVKGLEFAMLSMAQQRMLGGNFGHELATAAGVPAEDVQDPHGRAASVGLGSPPGPPGAGCLVIESYVALPPGHELADVSEPISDGKLRMKLLQSLAQVDAGNALQPGISIADLQVTYAVKAVPAFECYMVGTKFSPNIVAKEPYASNASQCQAICSQTSDCHDFTYYKATGVCTLQGELSTPSMEEGAVGGPRRCGQTPYAAEPSKEELQPFVGGFGDLVWVWVLLALVLLAVMLATATCILRRSGFSSPLQGWCSSRQVSRKPDKPVHATHRYMPLSAEHHQHHQHSEDPKTVEHGLRQTLAPASAARFDQPRPSVPRLGTAEAWSSLGAAGNASNLQRPVEQTEHPSWMPRFLGPEDARLAPQNQSLFVISV</sequence>
<feature type="compositionally biased region" description="Low complexity" evidence="3">
    <location>
        <begin position="225"/>
        <end position="236"/>
    </location>
</feature>
<gene>
    <name evidence="6" type="ORF">PGLA2088_LOCUS19864</name>
</gene>
<dbReference type="Proteomes" id="UP000626109">
    <property type="component" value="Unassembled WGS sequence"/>
</dbReference>
<dbReference type="SUPFAM" id="SSF57414">
    <property type="entry name" value="Hairpin loop containing domain-like"/>
    <property type="match status" value="2"/>
</dbReference>
<feature type="transmembrane region" description="Helical" evidence="4">
    <location>
        <begin position="568"/>
        <end position="590"/>
    </location>
</feature>
<name>A0A813JG79_POLGL</name>
<dbReference type="Gene3D" id="3.50.4.10">
    <property type="entry name" value="Hepatocyte Growth Factor"/>
    <property type="match status" value="2"/>
</dbReference>
<dbReference type="SMART" id="SM00223">
    <property type="entry name" value="APPLE"/>
    <property type="match status" value="2"/>
</dbReference>
<dbReference type="Pfam" id="PF14295">
    <property type="entry name" value="PAN_4"/>
    <property type="match status" value="1"/>
</dbReference>